<keyword evidence="2" id="KW-1185">Reference proteome</keyword>
<accession>A0ABX2D4P8</accession>
<comment type="caution">
    <text evidence="1">The sequence shown here is derived from an EMBL/GenBank/DDBJ whole genome shotgun (WGS) entry which is preliminary data.</text>
</comment>
<gene>
    <name evidence="1" type="ORF">E5S67_05409</name>
</gene>
<dbReference type="Proteomes" id="UP000702425">
    <property type="component" value="Unassembled WGS sequence"/>
</dbReference>
<name>A0ABX2D4P8_9CYAN</name>
<protein>
    <submittedName>
        <fullName evidence="1">Uncharacterized protein</fullName>
    </submittedName>
</protein>
<sequence length="45" mass="5284">MMHHVQQAFYDRGDRTWIGLRKPQIRRLAKAGYDSLQQQAQALLS</sequence>
<evidence type="ECO:0000313" key="1">
    <source>
        <dbReference type="EMBL" id="NQE37634.1"/>
    </source>
</evidence>
<organism evidence="1 2">
    <name type="scientific">Microcoleus asticus IPMA8</name>
    <dbReference type="NCBI Taxonomy" id="2563858"/>
    <lineage>
        <taxon>Bacteria</taxon>
        <taxon>Bacillati</taxon>
        <taxon>Cyanobacteriota</taxon>
        <taxon>Cyanophyceae</taxon>
        <taxon>Oscillatoriophycideae</taxon>
        <taxon>Oscillatoriales</taxon>
        <taxon>Microcoleaceae</taxon>
        <taxon>Microcoleus</taxon>
        <taxon>Microcoleus asticus</taxon>
    </lineage>
</organism>
<evidence type="ECO:0000313" key="2">
    <source>
        <dbReference type="Proteomes" id="UP000702425"/>
    </source>
</evidence>
<reference evidence="1 2" key="1">
    <citation type="journal article" date="2020" name="Sci. Rep.">
        <title>A novel cyanobacterial geosmin producer, revising GeoA distribution and dispersion patterns in Bacteria.</title>
        <authorList>
            <person name="Churro C."/>
            <person name="Semedo-Aguiar A.P."/>
            <person name="Silva A.D."/>
            <person name="Pereira-Leal J.B."/>
            <person name="Leite R.B."/>
        </authorList>
    </citation>
    <scope>NUCLEOTIDE SEQUENCE [LARGE SCALE GENOMIC DNA]</scope>
    <source>
        <strain evidence="1 2">IPMA8</strain>
    </source>
</reference>
<proteinExistence type="predicted"/>
<dbReference type="EMBL" id="SRRZ01000141">
    <property type="protein sequence ID" value="NQE37634.1"/>
    <property type="molecule type" value="Genomic_DNA"/>
</dbReference>